<dbReference type="AlphaFoldDB" id="A0AB39VKP9"/>
<accession>A0AB39VKP9</accession>
<dbReference type="EMBL" id="CP165644">
    <property type="protein sequence ID" value="XDU67453.1"/>
    <property type="molecule type" value="Genomic_DNA"/>
</dbReference>
<sequence>MKKLFSLAVCIVMMFSLNIAGAKIMKRRTAKISKKAAKKSLTKIKSKNSKLPKVKKIENSDIPEQRMIGIPNPASIYCEKNGGKSIIKLDGDGNEYGVCKFKDGKEIDEWDFYRKNNKLIKKGTPEDN</sequence>
<dbReference type="PANTHER" id="PTHR38008:SF2">
    <property type="entry name" value="HEMOLYSIN"/>
    <property type="match status" value="1"/>
</dbReference>
<reference evidence="1" key="1">
    <citation type="submission" date="2024-07" db="EMBL/GenBank/DDBJ databases">
        <authorList>
            <person name="Li X.-J."/>
            <person name="Wang X."/>
        </authorList>
    </citation>
    <scope>NUCLEOTIDE SEQUENCE</scope>
    <source>
        <strain evidence="1">HSP-334</strain>
    </source>
</reference>
<dbReference type="KEGG" id="lrug:AB8B22_03270"/>
<dbReference type="RefSeq" id="WP_369711650.1">
    <property type="nucleotide sequence ID" value="NZ_CP165644.1"/>
</dbReference>
<protein>
    <submittedName>
        <fullName evidence="1">DUF333 domain-containing protein</fullName>
    </submittedName>
</protein>
<gene>
    <name evidence="1" type="ORF">AB8B22_03270</name>
</gene>
<proteinExistence type="predicted"/>
<dbReference type="InterPro" id="IPR005590">
    <property type="entry name" value="DUF333"/>
</dbReference>
<dbReference type="Pfam" id="PF03891">
    <property type="entry name" value="DUF333"/>
    <property type="match status" value="1"/>
</dbReference>
<name>A0AB39VKP9_9FUSO</name>
<dbReference type="PANTHER" id="PTHR38008">
    <property type="entry name" value="HEMOLYSIN-RELATED"/>
    <property type="match status" value="1"/>
</dbReference>
<evidence type="ECO:0000313" key="1">
    <source>
        <dbReference type="EMBL" id="XDU67453.1"/>
    </source>
</evidence>
<organism evidence="1">
    <name type="scientific">Leptotrichia rugosa</name>
    <dbReference type="NCBI Taxonomy" id="3239302"/>
    <lineage>
        <taxon>Bacteria</taxon>
        <taxon>Fusobacteriati</taxon>
        <taxon>Fusobacteriota</taxon>
        <taxon>Fusobacteriia</taxon>
        <taxon>Fusobacteriales</taxon>
        <taxon>Leptotrichiaceae</taxon>
        <taxon>Leptotrichia</taxon>
    </lineage>
</organism>